<dbReference type="GO" id="GO:0005524">
    <property type="term" value="F:ATP binding"/>
    <property type="evidence" value="ECO:0007669"/>
    <property type="project" value="InterPro"/>
</dbReference>
<evidence type="ECO:0000256" key="1">
    <source>
        <dbReference type="SAM" id="MobiDB-lite"/>
    </source>
</evidence>
<dbReference type="OrthoDB" id="10042665at2759"/>
<name>A0A9Q9AGD6_9PEZI</name>
<dbReference type="InterPro" id="IPR003593">
    <property type="entry name" value="AAA+_ATPase"/>
</dbReference>
<dbReference type="Proteomes" id="UP001056384">
    <property type="component" value="Chromosome 2"/>
</dbReference>
<accession>A0A9Q9AGD6</accession>
<dbReference type="InterPro" id="IPR027417">
    <property type="entry name" value="P-loop_NTPase"/>
</dbReference>
<dbReference type="EMBL" id="CP099419">
    <property type="protein sequence ID" value="USW48934.1"/>
    <property type="molecule type" value="Genomic_DNA"/>
</dbReference>
<evidence type="ECO:0000313" key="4">
    <source>
        <dbReference type="Proteomes" id="UP001056384"/>
    </source>
</evidence>
<dbReference type="InterPro" id="IPR054289">
    <property type="entry name" value="DUF7025"/>
</dbReference>
<evidence type="ECO:0000313" key="3">
    <source>
        <dbReference type="EMBL" id="USW48934.1"/>
    </source>
</evidence>
<gene>
    <name evidence="3" type="ORF">Slin15195_G022530</name>
</gene>
<dbReference type="Pfam" id="PF22942">
    <property type="entry name" value="DUF7025"/>
    <property type="match status" value="1"/>
</dbReference>
<dbReference type="Pfam" id="PF00004">
    <property type="entry name" value="AAA"/>
    <property type="match status" value="1"/>
</dbReference>
<feature type="region of interest" description="Disordered" evidence="1">
    <location>
        <begin position="685"/>
        <end position="708"/>
    </location>
</feature>
<dbReference type="SUPFAM" id="SSF52540">
    <property type="entry name" value="P-loop containing nucleoside triphosphate hydrolases"/>
    <property type="match status" value="1"/>
</dbReference>
<dbReference type="PANTHER" id="PTHR46411">
    <property type="entry name" value="FAMILY ATPASE, PUTATIVE-RELATED"/>
    <property type="match status" value="1"/>
</dbReference>
<dbReference type="SMART" id="SM00382">
    <property type="entry name" value="AAA"/>
    <property type="match status" value="1"/>
</dbReference>
<dbReference type="PANTHER" id="PTHR46411:SF3">
    <property type="entry name" value="AAA+ ATPASE DOMAIN-CONTAINING PROTEIN"/>
    <property type="match status" value="1"/>
</dbReference>
<reference evidence="3" key="1">
    <citation type="submission" date="2022-06" db="EMBL/GenBank/DDBJ databases">
        <title>Complete genome sequences of two strains of the flax pathogen Septoria linicola.</title>
        <authorList>
            <person name="Lapalu N."/>
            <person name="Simon A."/>
            <person name="Demenou B."/>
            <person name="Paumier D."/>
            <person name="Guillot M.-P."/>
            <person name="Gout L."/>
            <person name="Valade R."/>
        </authorList>
    </citation>
    <scope>NUCLEOTIDE SEQUENCE</scope>
    <source>
        <strain evidence="3">SE15195</strain>
    </source>
</reference>
<keyword evidence="4" id="KW-1185">Reference proteome</keyword>
<feature type="compositionally biased region" description="Basic and acidic residues" evidence="1">
    <location>
        <begin position="689"/>
        <end position="704"/>
    </location>
</feature>
<feature type="domain" description="AAA+ ATPase" evidence="2">
    <location>
        <begin position="510"/>
        <end position="637"/>
    </location>
</feature>
<organism evidence="3 4">
    <name type="scientific">Septoria linicola</name>
    <dbReference type="NCBI Taxonomy" id="215465"/>
    <lineage>
        <taxon>Eukaryota</taxon>
        <taxon>Fungi</taxon>
        <taxon>Dikarya</taxon>
        <taxon>Ascomycota</taxon>
        <taxon>Pezizomycotina</taxon>
        <taxon>Dothideomycetes</taxon>
        <taxon>Dothideomycetidae</taxon>
        <taxon>Mycosphaerellales</taxon>
        <taxon>Mycosphaerellaceae</taxon>
        <taxon>Septoria</taxon>
    </lineage>
</organism>
<dbReference type="InterPro" id="IPR003959">
    <property type="entry name" value="ATPase_AAA_core"/>
</dbReference>
<dbReference type="GO" id="GO:0016887">
    <property type="term" value="F:ATP hydrolysis activity"/>
    <property type="evidence" value="ECO:0007669"/>
    <property type="project" value="InterPro"/>
</dbReference>
<protein>
    <submittedName>
        <fullName evidence="3">AAA+ ATPase domain, ATPase, AAA-type, core</fullName>
    </submittedName>
</protein>
<feature type="region of interest" description="Disordered" evidence="1">
    <location>
        <begin position="26"/>
        <end position="66"/>
    </location>
</feature>
<feature type="compositionally biased region" description="Basic and acidic residues" evidence="1">
    <location>
        <begin position="40"/>
        <end position="55"/>
    </location>
</feature>
<evidence type="ECO:0000259" key="2">
    <source>
        <dbReference type="SMART" id="SM00382"/>
    </source>
</evidence>
<proteinExistence type="predicted"/>
<sequence length="774" mass="85813">MGDHSGLHMSKDFQRALLSSMLDQAGTCGSSLNSSDTESDSDRKPGVAGDGDTKATSEVSSAPIDPKEYGMSLGYKQLYSGKEDRHGRYVWVCELPKDIGEPAENAESEKWAIILRHNQADCAALDRHSELKDVLGDVLADYPGVALELKRLEFDGRFEPLVHCWPALREAIAKLEHSAEQADADTELKTRLEHAKLLDNIMIKEFSEIAETMVDLKGNGVITYDHLWTIFEPGALVHSSIDNQDRAFRLHSSRYGKDAQGSPVFSLSCVFVDFDGQRFETQKHSLRIESFEGHRQTQNLRVFPIDFHDGEEEIKSKLKARGDKFEALAGTHYCNYNGVGWTPGQQPGTRDKFNVTGRIVIDGHGYNRYKPNHGIYLAALNAQIAQNVVRGATADANRRFGIPAYATFDFSDTGGMPCDGFFESEPSEGERQALTEDQKIIATPFVRGYSLRLKEWLNFFANSVSEIVFNEDAFASLELPDNQKELILGFTLANQVQRNRFDDAIAGKGRGTILLLSGPPGVGKTLTAESVAEKMRVPLFAMAAGDLGLGPKDVETELQNILDMCARWGAVALLDEADVFLEARNNHELERNKLVSIFLRVLEYYEGIMFLTSNRTSSFDRAFESRIHISLQYKDLEAKARKAIWQTFLDKHNAAQAVAREQPAARPLAGAAKLYAAQSTTAASSKALDAQKEEEKQQGEDLQPHKISAGDLKKLASLPINGRQIKNFLKMAQLLAAHRKEALAYGHVEDVVEATQHLHKATQASDEAVSNVYS</sequence>
<dbReference type="Gene3D" id="3.40.50.300">
    <property type="entry name" value="P-loop containing nucleotide triphosphate hydrolases"/>
    <property type="match status" value="1"/>
</dbReference>
<dbReference type="AlphaFoldDB" id="A0A9Q9AGD6"/>